<dbReference type="CDD" id="cd01392">
    <property type="entry name" value="HTH_LacI"/>
    <property type="match status" value="1"/>
</dbReference>
<gene>
    <name evidence="6" type="ORF">C9E81_20410</name>
</gene>
<comment type="caution">
    <text evidence="6">The sequence shown here is derived from an EMBL/GenBank/DDBJ whole genome shotgun (WGS) entry which is preliminary data.</text>
</comment>
<reference evidence="6 7" key="1">
    <citation type="submission" date="2018-07" db="EMBL/GenBank/DDBJ databases">
        <authorList>
            <person name="Zhang Y."/>
            <person name="Wang L."/>
            <person name="Ma S."/>
        </authorList>
    </citation>
    <scope>NUCLEOTIDE SEQUENCE [LARGE SCALE GENOMIC DNA]</scope>
    <source>
        <strain evidence="6 7">4-2</strain>
    </source>
</reference>
<evidence type="ECO:0000256" key="1">
    <source>
        <dbReference type="ARBA" id="ARBA00022491"/>
    </source>
</evidence>
<dbReference type="InterPro" id="IPR028082">
    <property type="entry name" value="Peripla_BP_I"/>
</dbReference>
<evidence type="ECO:0000256" key="2">
    <source>
        <dbReference type="ARBA" id="ARBA00023015"/>
    </source>
</evidence>
<dbReference type="SUPFAM" id="SSF53822">
    <property type="entry name" value="Periplasmic binding protein-like I"/>
    <property type="match status" value="1"/>
</dbReference>
<sequence length="327" mass="35945">MAKVTARTVAERAGVSLAAVSRAFQPDSPLAEDKRTRILRIAEQLGYKTPSGRSFSRVSSGTISLVAGDLSNPFYPVVLEELSLRLHEEGRRLVLHAVPAGASVDLVMQQVSGYRSDAAIVASATMSSQLARECRKQNLPVILFNRVQPDLQMNAVTCDNYRGGQMVAERLMSRGCRRIGYIAGLRNTSTHLERARGFLDELERHGLRPFCEAEGNFSYSHARDAVLPLLRAAALPDALFCENDIMALAAMDVARMIGLRVPEDLAIIGFDDIPLAGWEAYRLTTVRQPMRQMVAEVLQLIDMIKAGQGTNGTIRVLPVRLIERDSA</sequence>
<dbReference type="SMART" id="SM00354">
    <property type="entry name" value="HTH_LACI"/>
    <property type="match status" value="1"/>
</dbReference>
<dbReference type="PANTHER" id="PTHR30146:SF95">
    <property type="entry name" value="RIBOSE OPERON REPRESSOR"/>
    <property type="match status" value="1"/>
</dbReference>
<dbReference type="Pfam" id="PF13377">
    <property type="entry name" value="Peripla_BP_3"/>
    <property type="match status" value="1"/>
</dbReference>
<dbReference type="GO" id="GO:0000976">
    <property type="term" value="F:transcription cis-regulatory region binding"/>
    <property type="evidence" value="ECO:0007669"/>
    <property type="project" value="TreeGrafter"/>
</dbReference>
<keyword evidence="2" id="KW-0805">Transcription regulation</keyword>
<dbReference type="CDD" id="cd06278">
    <property type="entry name" value="PBP1_LacI-like"/>
    <property type="match status" value="1"/>
</dbReference>
<dbReference type="Proteomes" id="UP000273516">
    <property type="component" value="Unassembled WGS sequence"/>
</dbReference>
<feature type="domain" description="HTH lacI-type" evidence="5">
    <location>
        <begin position="4"/>
        <end position="57"/>
    </location>
</feature>
<evidence type="ECO:0000256" key="3">
    <source>
        <dbReference type="ARBA" id="ARBA00023125"/>
    </source>
</evidence>
<keyword evidence="4" id="KW-0804">Transcription</keyword>
<dbReference type="EMBL" id="QOKZ01000012">
    <property type="protein sequence ID" value="RMC31307.1"/>
    <property type="molecule type" value="Genomic_DNA"/>
</dbReference>
<dbReference type="InterPro" id="IPR010982">
    <property type="entry name" value="Lambda_DNA-bd_dom_sf"/>
</dbReference>
<accession>A0A3M0MJ75</accession>
<dbReference type="SUPFAM" id="SSF47413">
    <property type="entry name" value="lambda repressor-like DNA-binding domains"/>
    <property type="match status" value="1"/>
</dbReference>
<proteinExistence type="predicted"/>
<organism evidence="6 7">
    <name type="scientific">Paracoccus alkanivorans</name>
    <dbReference type="NCBI Taxonomy" id="2116655"/>
    <lineage>
        <taxon>Bacteria</taxon>
        <taxon>Pseudomonadati</taxon>
        <taxon>Pseudomonadota</taxon>
        <taxon>Alphaproteobacteria</taxon>
        <taxon>Rhodobacterales</taxon>
        <taxon>Paracoccaceae</taxon>
        <taxon>Paracoccus</taxon>
    </lineage>
</organism>
<dbReference type="OrthoDB" id="8433438at2"/>
<keyword evidence="1" id="KW-0678">Repressor</keyword>
<dbReference type="RefSeq" id="WP_122114210.1">
    <property type="nucleotide sequence ID" value="NZ_QOKZ01000012.1"/>
</dbReference>
<dbReference type="AlphaFoldDB" id="A0A3M0MJ75"/>
<dbReference type="GO" id="GO:0003700">
    <property type="term" value="F:DNA-binding transcription factor activity"/>
    <property type="evidence" value="ECO:0007669"/>
    <property type="project" value="TreeGrafter"/>
</dbReference>
<evidence type="ECO:0000256" key="4">
    <source>
        <dbReference type="ARBA" id="ARBA00023163"/>
    </source>
</evidence>
<keyword evidence="3 6" id="KW-0238">DNA-binding</keyword>
<dbReference type="Pfam" id="PF00356">
    <property type="entry name" value="LacI"/>
    <property type="match status" value="1"/>
</dbReference>
<dbReference type="PANTHER" id="PTHR30146">
    <property type="entry name" value="LACI-RELATED TRANSCRIPTIONAL REPRESSOR"/>
    <property type="match status" value="1"/>
</dbReference>
<evidence type="ECO:0000313" key="7">
    <source>
        <dbReference type="Proteomes" id="UP000273516"/>
    </source>
</evidence>
<dbReference type="Gene3D" id="3.40.50.2300">
    <property type="match status" value="2"/>
</dbReference>
<evidence type="ECO:0000259" key="5">
    <source>
        <dbReference type="PROSITE" id="PS50932"/>
    </source>
</evidence>
<dbReference type="InterPro" id="IPR046335">
    <property type="entry name" value="LacI/GalR-like_sensor"/>
</dbReference>
<name>A0A3M0MJ75_9RHOB</name>
<dbReference type="PROSITE" id="PS50932">
    <property type="entry name" value="HTH_LACI_2"/>
    <property type="match status" value="1"/>
</dbReference>
<keyword evidence="7" id="KW-1185">Reference proteome</keyword>
<dbReference type="InterPro" id="IPR000843">
    <property type="entry name" value="HTH_LacI"/>
</dbReference>
<dbReference type="Gene3D" id="1.10.260.40">
    <property type="entry name" value="lambda repressor-like DNA-binding domains"/>
    <property type="match status" value="1"/>
</dbReference>
<protein>
    <submittedName>
        <fullName evidence="6">LacI family DNA-binding transcriptional regulator</fullName>
    </submittedName>
</protein>
<evidence type="ECO:0000313" key="6">
    <source>
        <dbReference type="EMBL" id="RMC31307.1"/>
    </source>
</evidence>